<dbReference type="Proteomes" id="UP000295325">
    <property type="component" value="Unassembled WGS sequence"/>
</dbReference>
<evidence type="ECO:0000256" key="2">
    <source>
        <dbReference type="ARBA" id="ARBA00022112"/>
    </source>
</evidence>
<comment type="similarity">
    <text evidence="1 4">Belongs to the GTP cyclohydrolase I type 2/NIF3 family.</text>
</comment>
<dbReference type="EMBL" id="SOAZ01000021">
    <property type="protein sequence ID" value="TDT51082.1"/>
    <property type="molecule type" value="Genomic_DNA"/>
</dbReference>
<keyword evidence="7" id="KW-1185">Reference proteome</keyword>
<dbReference type="AlphaFoldDB" id="A0A4R7KAZ3"/>
<accession>A0A4R7KAZ3</accession>
<evidence type="ECO:0000256" key="1">
    <source>
        <dbReference type="ARBA" id="ARBA00006964"/>
    </source>
</evidence>
<comment type="caution">
    <text evidence="6">The sequence shown here is derived from an EMBL/GenBank/DDBJ whole genome shotgun (WGS) entry which is preliminary data.</text>
</comment>
<organism evidence="6 7">
    <name type="scientific">Fonticella tunisiensis</name>
    <dbReference type="NCBI Taxonomy" id="1096341"/>
    <lineage>
        <taxon>Bacteria</taxon>
        <taxon>Bacillati</taxon>
        <taxon>Bacillota</taxon>
        <taxon>Clostridia</taxon>
        <taxon>Eubacteriales</taxon>
        <taxon>Clostridiaceae</taxon>
        <taxon>Fonticella</taxon>
    </lineage>
</organism>
<dbReference type="GO" id="GO:0005737">
    <property type="term" value="C:cytoplasm"/>
    <property type="evidence" value="ECO:0007669"/>
    <property type="project" value="TreeGrafter"/>
</dbReference>
<dbReference type="Pfam" id="PF01784">
    <property type="entry name" value="DUF34_NIF3"/>
    <property type="match status" value="1"/>
</dbReference>
<dbReference type="InterPro" id="IPR002678">
    <property type="entry name" value="DUF34/NIF3"/>
</dbReference>
<dbReference type="InterPro" id="IPR036069">
    <property type="entry name" value="DUF34/NIF3_sf"/>
</dbReference>
<reference evidence="6 7" key="1">
    <citation type="submission" date="2019-03" db="EMBL/GenBank/DDBJ databases">
        <title>Genomic Encyclopedia of Type Strains, Phase IV (KMG-IV): sequencing the most valuable type-strain genomes for metagenomic binning, comparative biology and taxonomic classification.</title>
        <authorList>
            <person name="Goeker M."/>
        </authorList>
    </citation>
    <scope>NUCLEOTIDE SEQUENCE [LARGE SCALE GENOMIC DNA]</scope>
    <source>
        <strain evidence="6 7">DSM 24455</strain>
    </source>
</reference>
<dbReference type="Gene3D" id="3.30.70.120">
    <property type="match status" value="1"/>
</dbReference>
<name>A0A4R7KAZ3_9CLOT</name>
<evidence type="ECO:0000313" key="6">
    <source>
        <dbReference type="EMBL" id="TDT51082.1"/>
    </source>
</evidence>
<dbReference type="Gene3D" id="3.40.1390.30">
    <property type="entry name" value="NIF3 (NGG1p interacting factor 3)-like"/>
    <property type="match status" value="2"/>
</dbReference>
<evidence type="ECO:0000313" key="7">
    <source>
        <dbReference type="Proteomes" id="UP000295325"/>
    </source>
</evidence>
<dbReference type="SUPFAM" id="SSF102705">
    <property type="entry name" value="NIF3 (NGG1p interacting factor 3)-like"/>
    <property type="match status" value="1"/>
</dbReference>
<dbReference type="FunFam" id="3.40.1390.30:FF:000001">
    <property type="entry name" value="GTP cyclohydrolase 1 type 2"/>
    <property type="match status" value="1"/>
</dbReference>
<feature type="binding site" evidence="5">
    <location>
        <position position="67"/>
    </location>
    <ligand>
        <name>a divalent metal cation</name>
        <dbReference type="ChEBI" id="CHEBI:60240"/>
        <label>1</label>
    </ligand>
</feature>
<evidence type="ECO:0000256" key="3">
    <source>
        <dbReference type="ARBA" id="ARBA00022723"/>
    </source>
</evidence>
<proteinExistence type="inferred from homology"/>
<dbReference type="InterPro" id="IPR017221">
    <property type="entry name" value="DUF34/NIF3_bac"/>
</dbReference>
<feature type="binding site" evidence="5">
    <location>
        <position position="105"/>
    </location>
    <ligand>
        <name>a divalent metal cation</name>
        <dbReference type="ChEBI" id="CHEBI:60240"/>
        <label>1</label>
    </ligand>
</feature>
<dbReference type="RefSeq" id="WP_166636455.1">
    <property type="nucleotide sequence ID" value="NZ_SOAZ01000021.1"/>
</dbReference>
<dbReference type="PANTHER" id="PTHR13799:SF14">
    <property type="entry name" value="GTP CYCLOHYDROLASE 1 TYPE 2 HOMOLOG"/>
    <property type="match status" value="1"/>
</dbReference>
<feature type="binding site" evidence="5">
    <location>
        <position position="330"/>
    </location>
    <ligand>
        <name>a divalent metal cation</name>
        <dbReference type="ChEBI" id="CHEBI:60240"/>
        <label>1</label>
    </ligand>
</feature>
<gene>
    <name evidence="6" type="ORF">EDD71_1218</name>
</gene>
<dbReference type="GO" id="GO:0046872">
    <property type="term" value="F:metal ion binding"/>
    <property type="evidence" value="ECO:0007669"/>
    <property type="project" value="UniProtKB-UniRule"/>
</dbReference>
<protein>
    <recommendedName>
        <fullName evidence="2 4">GTP cyclohydrolase 1 type 2 homolog</fullName>
    </recommendedName>
</protein>
<evidence type="ECO:0000256" key="5">
    <source>
        <dbReference type="PIRSR" id="PIRSR602678-1"/>
    </source>
</evidence>
<dbReference type="InterPro" id="IPR015867">
    <property type="entry name" value="N-reg_PII/ATP_PRibTrfase_C"/>
</dbReference>
<feature type="binding site" evidence="5">
    <location>
        <position position="66"/>
    </location>
    <ligand>
        <name>a divalent metal cation</name>
        <dbReference type="ChEBI" id="CHEBI:60240"/>
        <label>1</label>
    </ligand>
</feature>
<feature type="binding site" evidence="5">
    <location>
        <position position="334"/>
    </location>
    <ligand>
        <name>a divalent metal cation</name>
        <dbReference type="ChEBI" id="CHEBI:60240"/>
        <label>1</label>
    </ligand>
</feature>
<dbReference type="FunFam" id="3.30.70.120:FF:000006">
    <property type="entry name" value="GTP cyclohydrolase 1 type 2 homolog"/>
    <property type="match status" value="1"/>
</dbReference>
<dbReference type="PIRSF" id="PIRSF037489">
    <property type="entry name" value="UCP037489_NIF3_YqfO"/>
    <property type="match status" value="1"/>
</dbReference>
<keyword evidence="3 4" id="KW-0479">Metal-binding</keyword>
<dbReference type="NCBIfam" id="TIGR00486">
    <property type="entry name" value="YbgI_SA1388"/>
    <property type="match status" value="1"/>
</dbReference>
<dbReference type="PANTHER" id="PTHR13799">
    <property type="entry name" value="NGG1 INTERACTING FACTOR 3"/>
    <property type="match status" value="1"/>
</dbReference>
<sequence length="366" mass="40301">MSVRCSDIIRHLESNFPPNFAEDYDNVGLILGDEDKHINRILLSLDINDGVIEEAINLKIDMIVSHHPIIFRPIKRILAKDPISSMAIKLIKSDINVYALHTNFDNAGAGMNDILAEMLELDNVSPLTHDHNIKLYKLVVFVPVSHHGAVLEAMLEAGAGHIGNYSHCSFNIEGKGTFKPLPGTSPFIGSIGEVEKVDEVRIETVADEYNYKKVIERMLKAHPYEEVAYDIYPLKNTIVNGAGRTGYLKEAMAFKDFCQYLKHKLGITHIKAGGDLNKAVKKVGIVGGSGAGFIKDAIKSNCDVFITGDVKHHEALDAINSGLCIIDAGHHSTEVVALPYIAKYIEEINGVECIISKVYTNPFSII</sequence>
<evidence type="ECO:0000256" key="4">
    <source>
        <dbReference type="PIRNR" id="PIRNR037489"/>
    </source>
</evidence>